<dbReference type="NCBIfam" id="TIGR00006">
    <property type="entry name" value="16S rRNA (cytosine(1402)-N(4))-methyltransferase RsmH"/>
    <property type="match status" value="1"/>
</dbReference>
<dbReference type="SUPFAM" id="SSF81799">
    <property type="entry name" value="Putative methyltransferase TM0872, insert domain"/>
    <property type="match status" value="1"/>
</dbReference>
<keyword evidence="4 6" id="KW-0808">Transferase</keyword>
<name>A0A154W0I6_9PROT</name>
<keyword evidence="2 6" id="KW-0698">rRNA processing</keyword>
<dbReference type="InterPro" id="IPR029063">
    <property type="entry name" value="SAM-dependent_MTases_sf"/>
</dbReference>
<dbReference type="EMBL" id="LPXN01000119">
    <property type="protein sequence ID" value="KZD06999.1"/>
    <property type="molecule type" value="Genomic_DNA"/>
</dbReference>
<dbReference type="Pfam" id="PF01795">
    <property type="entry name" value="Methyltransf_5"/>
    <property type="match status" value="1"/>
</dbReference>
<dbReference type="OrthoDB" id="9806637at2"/>
<dbReference type="CDD" id="cd02440">
    <property type="entry name" value="AdoMet_MTases"/>
    <property type="match status" value="1"/>
</dbReference>
<protein>
    <recommendedName>
        <fullName evidence="6">Ribosomal RNA small subunit methyltransferase H</fullName>
        <ecNumber evidence="6">2.1.1.199</ecNumber>
    </recommendedName>
    <alternativeName>
        <fullName evidence="6">16S rRNA m(4)C1402 methyltransferase</fullName>
    </alternativeName>
    <alternativeName>
        <fullName evidence="6">rRNA (cytosine-N(4)-)-methyltransferase RsmH</fullName>
    </alternativeName>
</protein>
<feature type="binding site" evidence="6">
    <location>
        <position position="108"/>
    </location>
    <ligand>
        <name>S-adenosyl-L-methionine</name>
        <dbReference type="ChEBI" id="CHEBI:59789"/>
    </ligand>
</feature>
<dbReference type="GO" id="GO:0070475">
    <property type="term" value="P:rRNA base methylation"/>
    <property type="evidence" value="ECO:0007669"/>
    <property type="project" value="UniProtKB-UniRule"/>
</dbReference>
<dbReference type="AlphaFoldDB" id="A0A154W0I6"/>
<feature type="binding site" evidence="6">
    <location>
        <position position="115"/>
    </location>
    <ligand>
        <name>S-adenosyl-L-methionine</name>
        <dbReference type="ChEBI" id="CHEBI:59789"/>
    </ligand>
</feature>
<dbReference type="GO" id="GO:0005737">
    <property type="term" value="C:cytoplasm"/>
    <property type="evidence" value="ECO:0007669"/>
    <property type="project" value="UniProtKB-SubCell"/>
</dbReference>
<dbReference type="Proteomes" id="UP000076400">
    <property type="component" value="Unassembled WGS sequence"/>
</dbReference>
<dbReference type="EC" id="2.1.1.199" evidence="6"/>
<dbReference type="Gene3D" id="1.10.150.170">
    <property type="entry name" value="Putative methyltransferase TM0872, insert domain"/>
    <property type="match status" value="1"/>
</dbReference>
<evidence type="ECO:0000313" key="8">
    <source>
        <dbReference type="Proteomes" id="UP000076400"/>
    </source>
</evidence>
<feature type="binding site" evidence="6">
    <location>
        <position position="87"/>
    </location>
    <ligand>
        <name>S-adenosyl-L-methionine</name>
        <dbReference type="ChEBI" id="CHEBI:59789"/>
    </ligand>
</feature>
<dbReference type="Gene3D" id="3.40.50.150">
    <property type="entry name" value="Vaccinia Virus protein VP39"/>
    <property type="match status" value="1"/>
</dbReference>
<evidence type="ECO:0000256" key="6">
    <source>
        <dbReference type="HAMAP-Rule" id="MF_01007"/>
    </source>
</evidence>
<comment type="subcellular location">
    <subcellularLocation>
        <location evidence="6">Cytoplasm</location>
    </subcellularLocation>
</comment>
<reference evidence="7 8" key="1">
    <citation type="submission" date="2015-12" db="EMBL/GenBank/DDBJ databases">
        <title>Genome sequence of Oceanibaculum pacificum MCCC 1A02656.</title>
        <authorList>
            <person name="Lu L."/>
            <person name="Lai Q."/>
            <person name="Shao Z."/>
            <person name="Qian P."/>
        </authorList>
    </citation>
    <scope>NUCLEOTIDE SEQUENCE [LARGE SCALE GENOMIC DNA]</scope>
    <source>
        <strain evidence="7 8">MCCC 1A02656</strain>
    </source>
</reference>
<gene>
    <name evidence="6" type="primary">rsmH</name>
    <name evidence="7" type="ORF">AUP43_10400</name>
</gene>
<sequence>MTGPLHGPAHNPLHIPVLRDQVVAALAPRNGAIFVDGTFGLGGYASALLEAADCRVYGIDRDPDAISRGAALVERYAGRLALIQGRFGEMDRLLADRGVAQVDGVTLDLGVSSPQLDEAARGFSFRTDGPLDMRMEQDGRSAADIVNQASESELADIIFHLGEERMARRVARAIVAARAEAPIVRTGRLASIVRSVVPKSKDGIDPATRTFQGLRLEVNDELGELDRGLAAAEAVLAPQGRLAVVTFHSLEDRRVKAFLRSRSGEAARPSRHAPVLAGAERRPSFQLVGRKPVTADAAELRINPRARSAKLRIAIRTDADAWGEAA</sequence>
<dbReference type="HAMAP" id="MF_01007">
    <property type="entry name" value="16SrRNA_methyltr_H"/>
    <property type="match status" value="1"/>
</dbReference>
<keyword evidence="5 6" id="KW-0949">S-adenosyl-L-methionine</keyword>
<evidence type="ECO:0000313" key="7">
    <source>
        <dbReference type="EMBL" id="KZD06999.1"/>
    </source>
</evidence>
<feature type="binding site" evidence="6">
    <location>
        <begin position="42"/>
        <end position="44"/>
    </location>
    <ligand>
        <name>S-adenosyl-L-methionine</name>
        <dbReference type="ChEBI" id="CHEBI:59789"/>
    </ligand>
</feature>
<keyword evidence="3 6" id="KW-0489">Methyltransferase</keyword>
<keyword evidence="8" id="KW-1185">Reference proteome</keyword>
<organism evidence="7 8">
    <name type="scientific">Oceanibaculum pacificum</name>
    <dbReference type="NCBI Taxonomy" id="580166"/>
    <lineage>
        <taxon>Bacteria</taxon>
        <taxon>Pseudomonadati</taxon>
        <taxon>Pseudomonadota</taxon>
        <taxon>Alphaproteobacteria</taxon>
        <taxon>Rhodospirillales</taxon>
        <taxon>Oceanibaculaceae</taxon>
        <taxon>Oceanibaculum</taxon>
    </lineage>
</organism>
<accession>A0A154W0I6</accession>
<dbReference type="InterPro" id="IPR002903">
    <property type="entry name" value="RsmH"/>
</dbReference>
<dbReference type="STRING" id="580166.AUP43_10400"/>
<proteinExistence type="inferred from homology"/>
<dbReference type="GO" id="GO:0071424">
    <property type="term" value="F:rRNA (cytosine-N4-)-methyltransferase activity"/>
    <property type="evidence" value="ECO:0007669"/>
    <property type="project" value="UniProtKB-UniRule"/>
</dbReference>
<comment type="similarity">
    <text evidence="1 6">Belongs to the methyltransferase superfamily. RsmH family.</text>
</comment>
<comment type="caution">
    <text evidence="7">The sequence shown here is derived from an EMBL/GenBank/DDBJ whole genome shotgun (WGS) entry which is preliminary data.</text>
</comment>
<dbReference type="PANTHER" id="PTHR11265:SF0">
    <property type="entry name" value="12S RRNA N4-METHYLCYTIDINE METHYLTRANSFERASE"/>
    <property type="match status" value="1"/>
</dbReference>
<dbReference type="RefSeq" id="WP_067557267.1">
    <property type="nucleotide sequence ID" value="NZ_LPXN01000119.1"/>
</dbReference>
<evidence type="ECO:0000256" key="5">
    <source>
        <dbReference type="ARBA" id="ARBA00022691"/>
    </source>
</evidence>
<dbReference type="PIRSF" id="PIRSF004486">
    <property type="entry name" value="MraW"/>
    <property type="match status" value="1"/>
</dbReference>
<evidence type="ECO:0000256" key="2">
    <source>
        <dbReference type="ARBA" id="ARBA00022552"/>
    </source>
</evidence>
<dbReference type="SUPFAM" id="SSF53335">
    <property type="entry name" value="S-adenosyl-L-methionine-dependent methyltransferases"/>
    <property type="match status" value="1"/>
</dbReference>
<comment type="function">
    <text evidence="6">Specifically methylates the N4 position of cytidine in position 1402 (C1402) of 16S rRNA.</text>
</comment>
<dbReference type="PANTHER" id="PTHR11265">
    <property type="entry name" value="S-ADENOSYL-METHYLTRANSFERASE MRAW"/>
    <property type="match status" value="1"/>
</dbReference>
<comment type="catalytic activity">
    <reaction evidence="6">
        <text>cytidine(1402) in 16S rRNA + S-adenosyl-L-methionine = N(4)-methylcytidine(1402) in 16S rRNA + S-adenosyl-L-homocysteine + H(+)</text>
        <dbReference type="Rhea" id="RHEA:42928"/>
        <dbReference type="Rhea" id="RHEA-COMP:10286"/>
        <dbReference type="Rhea" id="RHEA-COMP:10287"/>
        <dbReference type="ChEBI" id="CHEBI:15378"/>
        <dbReference type="ChEBI" id="CHEBI:57856"/>
        <dbReference type="ChEBI" id="CHEBI:59789"/>
        <dbReference type="ChEBI" id="CHEBI:74506"/>
        <dbReference type="ChEBI" id="CHEBI:82748"/>
        <dbReference type="EC" id="2.1.1.199"/>
    </reaction>
</comment>
<evidence type="ECO:0000256" key="3">
    <source>
        <dbReference type="ARBA" id="ARBA00022603"/>
    </source>
</evidence>
<keyword evidence="6" id="KW-0963">Cytoplasm</keyword>
<evidence type="ECO:0000256" key="1">
    <source>
        <dbReference type="ARBA" id="ARBA00010396"/>
    </source>
</evidence>
<dbReference type="InterPro" id="IPR023397">
    <property type="entry name" value="SAM-dep_MeTrfase_MraW_recog"/>
</dbReference>
<evidence type="ECO:0000256" key="4">
    <source>
        <dbReference type="ARBA" id="ARBA00022679"/>
    </source>
</evidence>
<feature type="binding site" evidence="6">
    <location>
        <position position="60"/>
    </location>
    <ligand>
        <name>S-adenosyl-L-methionine</name>
        <dbReference type="ChEBI" id="CHEBI:59789"/>
    </ligand>
</feature>